<sequence>MGAVAARFQQLRADGAAALVPFLVAGDPGPDETVAVMQAIAEAGADIIELGVPFSDPIADGVVNQEAYERALQAGMTLPGVLGIVSRFRAAHDTPAVLMTYYNPVLQYGPERLGTDAAAAGVSGVIVTDLPPEEADDWCRTAGSVGLDTIFLLAPTSTAKRIRLAGVHSTGFIYCVSRMGVTGVRETLPAGLSDLVNAIRADTDKPLAVGFGLSTPEQVRAVCEIADGAVVGSALVSLIAEQRQAPDAAAKFVRSLKAATVKR</sequence>
<organism evidence="11 12">
    <name type="scientific">candidate division KD3-62 bacterium DG_56</name>
    <dbReference type="NCBI Taxonomy" id="1704032"/>
    <lineage>
        <taxon>Bacteria</taxon>
        <taxon>candidate division KD3-62</taxon>
    </lineage>
</organism>
<dbReference type="PATRIC" id="fig|1704032.3.peg.360"/>
<dbReference type="NCBIfam" id="TIGR00262">
    <property type="entry name" value="trpA"/>
    <property type="match status" value="1"/>
</dbReference>
<dbReference type="HAMAP" id="MF_00131">
    <property type="entry name" value="Trp_synth_alpha"/>
    <property type="match status" value="1"/>
</dbReference>
<comment type="catalytic activity">
    <reaction evidence="8 9">
        <text>(1S,2R)-1-C-(indol-3-yl)glycerol 3-phosphate + L-serine = D-glyceraldehyde 3-phosphate + L-tryptophan + H2O</text>
        <dbReference type="Rhea" id="RHEA:10532"/>
        <dbReference type="ChEBI" id="CHEBI:15377"/>
        <dbReference type="ChEBI" id="CHEBI:33384"/>
        <dbReference type="ChEBI" id="CHEBI:57912"/>
        <dbReference type="ChEBI" id="CHEBI:58866"/>
        <dbReference type="ChEBI" id="CHEBI:59776"/>
        <dbReference type="EC" id="4.2.1.20"/>
    </reaction>
</comment>
<dbReference type="GO" id="GO:0004834">
    <property type="term" value="F:tryptophan synthase activity"/>
    <property type="evidence" value="ECO:0007669"/>
    <property type="project" value="UniProtKB-UniRule"/>
</dbReference>
<keyword evidence="4 9" id="KW-0028">Amino-acid biosynthesis</keyword>
<dbReference type="Gene3D" id="3.20.20.70">
    <property type="entry name" value="Aldolase class I"/>
    <property type="match status" value="1"/>
</dbReference>
<dbReference type="Proteomes" id="UP000052020">
    <property type="component" value="Unassembled WGS sequence"/>
</dbReference>
<gene>
    <name evidence="9" type="primary">trpA</name>
    <name evidence="11" type="ORF">AMK68_02835</name>
</gene>
<evidence type="ECO:0000256" key="3">
    <source>
        <dbReference type="ARBA" id="ARBA00011270"/>
    </source>
</evidence>
<dbReference type="InterPro" id="IPR018204">
    <property type="entry name" value="Trp_synthase_alpha_AS"/>
</dbReference>
<reference evidence="11 12" key="1">
    <citation type="journal article" date="2015" name="Microbiome">
        <title>Genomic resolution of linkages in carbon, nitrogen, and sulfur cycling among widespread estuary sediment bacteria.</title>
        <authorList>
            <person name="Baker B.J."/>
            <person name="Lazar C.S."/>
            <person name="Teske A.P."/>
            <person name="Dick G.J."/>
        </authorList>
    </citation>
    <scope>NUCLEOTIDE SEQUENCE [LARGE SCALE GENOMIC DNA]</scope>
    <source>
        <strain evidence="11">DG_56</strain>
    </source>
</reference>
<dbReference type="InterPro" id="IPR011060">
    <property type="entry name" value="RibuloseP-bd_barrel"/>
</dbReference>
<dbReference type="SUPFAM" id="SSF51366">
    <property type="entry name" value="Ribulose-phoshate binding barrel"/>
    <property type="match status" value="1"/>
</dbReference>
<evidence type="ECO:0000256" key="5">
    <source>
        <dbReference type="ARBA" id="ARBA00022822"/>
    </source>
</evidence>
<dbReference type="PANTHER" id="PTHR43406:SF1">
    <property type="entry name" value="TRYPTOPHAN SYNTHASE ALPHA CHAIN, CHLOROPLASTIC"/>
    <property type="match status" value="1"/>
</dbReference>
<dbReference type="CDD" id="cd04724">
    <property type="entry name" value="Tryptophan_synthase_alpha"/>
    <property type="match status" value="1"/>
</dbReference>
<proteinExistence type="inferred from homology"/>
<evidence type="ECO:0000313" key="12">
    <source>
        <dbReference type="Proteomes" id="UP000052020"/>
    </source>
</evidence>
<feature type="active site" description="Proton acceptor" evidence="9">
    <location>
        <position position="49"/>
    </location>
</feature>
<evidence type="ECO:0000256" key="2">
    <source>
        <dbReference type="ARBA" id="ARBA00004733"/>
    </source>
</evidence>
<protein>
    <recommendedName>
        <fullName evidence="9">Tryptophan synthase alpha chain</fullName>
        <ecNumber evidence="9">4.2.1.20</ecNumber>
    </recommendedName>
</protein>
<dbReference type="UniPathway" id="UPA00035">
    <property type="reaction ID" value="UER00044"/>
</dbReference>
<evidence type="ECO:0000256" key="9">
    <source>
        <dbReference type="HAMAP-Rule" id="MF_00131"/>
    </source>
</evidence>
<evidence type="ECO:0000256" key="8">
    <source>
        <dbReference type="ARBA" id="ARBA00049047"/>
    </source>
</evidence>
<evidence type="ECO:0000256" key="7">
    <source>
        <dbReference type="ARBA" id="ARBA00023239"/>
    </source>
</evidence>
<evidence type="ECO:0000256" key="10">
    <source>
        <dbReference type="RuleBase" id="RU003662"/>
    </source>
</evidence>
<dbReference type="PANTHER" id="PTHR43406">
    <property type="entry name" value="TRYPTOPHAN SYNTHASE, ALPHA CHAIN"/>
    <property type="match status" value="1"/>
</dbReference>
<feature type="active site" description="Proton acceptor" evidence="9">
    <location>
        <position position="60"/>
    </location>
</feature>
<keyword evidence="5 9" id="KW-0822">Tryptophan biosynthesis</keyword>
<evidence type="ECO:0000256" key="4">
    <source>
        <dbReference type="ARBA" id="ARBA00022605"/>
    </source>
</evidence>
<dbReference type="EC" id="4.2.1.20" evidence="9"/>
<evidence type="ECO:0000256" key="1">
    <source>
        <dbReference type="ARBA" id="ARBA00003365"/>
    </source>
</evidence>
<dbReference type="InterPro" id="IPR002028">
    <property type="entry name" value="Trp_synthase_suA"/>
</dbReference>
<dbReference type="Pfam" id="PF00290">
    <property type="entry name" value="Trp_syntA"/>
    <property type="match status" value="1"/>
</dbReference>
<dbReference type="PROSITE" id="PS00167">
    <property type="entry name" value="TRP_SYNTHASE_ALPHA"/>
    <property type="match status" value="1"/>
</dbReference>
<name>A0A0S7XN43_9BACT</name>
<comment type="caution">
    <text evidence="11">The sequence shown here is derived from an EMBL/GenBank/DDBJ whole genome shotgun (WGS) entry which is preliminary data.</text>
</comment>
<dbReference type="EMBL" id="LIZY01000054">
    <property type="protein sequence ID" value="KPJ63921.1"/>
    <property type="molecule type" value="Genomic_DNA"/>
</dbReference>
<comment type="pathway">
    <text evidence="2 9">Amino-acid biosynthesis; L-tryptophan biosynthesis; L-tryptophan from chorismate: step 5/5.</text>
</comment>
<evidence type="ECO:0000313" key="11">
    <source>
        <dbReference type="EMBL" id="KPJ63921.1"/>
    </source>
</evidence>
<keyword evidence="7 9" id="KW-0456">Lyase</keyword>
<accession>A0A0S7XN43</accession>
<comment type="similarity">
    <text evidence="9 10">Belongs to the TrpA family.</text>
</comment>
<dbReference type="InterPro" id="IPR013785">
    <property type="entry name" value="Aldolase_TIM"/>
</dbReference>
<evidence type="ECO:0000256" key="6">
    <source>
        <dbReference type="ARBA" id="ARBA00023141"/>
    </source>
</evidence>
<dbReference type="FunFam" id="3.20.20.70:FF:000037">
    <property type="entry name" value="Tryptophan synthase alpha chain"/>
    <property type="match status" value="1"/>
</dbReference>
<keyword evidence="6 9" id="KW-0057">Aromatic amino acid biosynthesis</keyword>
<comment type="function">
    <text evidence="1 9">The alpha subunit is responsible for the aldol cleavage of indoleglycerol phosphate to indole and glyceraldehyde 3-phosphate.</text>
</comment>
<comment type="subunit">
    <text evidence="3 9">Tetramer of two alpha and two beta chains.</text>
</comment>
<dbReference type="GO" id="GO:0005829">
    <property type="term" value="C:cytosol"/>
    <property type="evidence" value="ECO:0007669"/>
    <property type="project" value="TreeGrafter"/>
</dbReference>
<dbReference type="AlphaFoldDB" id="A0A0S7XN43"/>